<dbReference type="FunFam" id="3.40.50.10490:FF:000001">
    <property type="entry name" value="Glutamine--fructose-6-phosphate aminotransferase [isomerizing]"/>
    <property type="match status" value="1"/>
</dbReference>
<evidence type="ECO:0000256" key="9">
    <source>
        <dbReference type="ARBA" id="ARBA00022962"/>
    </source>
</evidence>
<evidence type="ECO:0000313" key="15">
    <source>
        <dbReference type="Proteomes" id="UP000030624"/>
    </source>
</evidence>
<dbReference type="Proteomes" id="UP000030624">
    <property type="component" value="Chromosome"/>
</dbReference>
<dbReference type="EMBL" id="CP009552">
    <property type="protein sequence ID" value="AIY90156.1"/>
    <property type="molecule type" value="Genomic_DNA"/>
</dbReference>
<dbReference type="PROSITE" id="PS51278">
    <property type="entry name" value="GATASE_TYPE_2"/>
    <property type="match status" value="1"/>
</dbReference>
<evidence type="ECO:0000256" key="4">
    <source>
        <dbReference type="ARBA" id="ARBA00016090"/>
    </source>
</evidence>
<dbReference type="HAMAP" id="MF_00164">
    <property type="entry name" value="GlmS"/>
    <property type="match status" value="1"/>
</dbReference>
<dbReference type="InterPro" id="IPR017932">
    <property type="entry name" value="GATase_2_dom"/>
</dbReference>
<evidence type="ECO:0000256" key="2">
    <source>
        <dbReference type="ARBA" id="ARBA00004496"/>
    </source>
</evidence>
<evidence type="ECO:0000256" key="11">
    <source>
        <dbReference type="HAMAP-Rule" id="MF_00164"/>
    </source>
</evidence>
<dbReference type="InterPro" id="IPR029055">
    <property type="entry name" value="Ntn_hydrolases_N"/>
</dbReference>
<dbReference type="PROSITE" id="PS51464">
    <property type="entry name" value="SIS"/>
    <property type="match status" value="2"/>
</dbReference>
<dbReference type="GO" id="GO:0004360">
    <property type="term" value="F:glutamine-fructose-6-phosphate transaminase (isomerizing) activity"/>
    <property type="evidence" value="ECO:0007669"/>
    <property type="project" value="UniProtKB-UniRule"/>
</dbReference>
<keyword evidence="6 11" id="KW-0032">Aminotransferase</keyword>
<feature type="active site" description="Nucleophile; for GATase activity" evidence="11">
    <location>
        <position position="2"/>
    </location>
</feature>
<dbReference type="GO" id="GO:0006002">
    <property type="term" value="P:fructose 6-phosphate metabolic process"/>
    <property type="evidence" value="ECO:0007669"/>
    <property type="project" value="TreeGrafter"/>
</dbReference>
<feature type="initiator methionine" description="Removed" evidence="11">
    <location>
        <position position="1"/>
    </location>
</feature>
<dbReference type="AlphaFoldDB" id="A0A0A7GGT2"/>
<evidence type="ECO:0000259" key="13">
    <source>
        <dbReference type="PROSITE" id="PS51464"/>
    </source>
</evidence>
<evidence type="ECO:0000256" key="1">
    <source>
        <dbReference type="ARBA" id="ARBA00001031"/>
    </source>
</evidence>
<evidence type="ECO:0000256" key="3">
    <source>
        <dbReference type="ARBA" id="ARBA00012916"/>
    </source>
</evidence>
<gene>
    <name evidence="11" type="primary">glmS</name>
    <name evidence="14" type="ORF">GACE_1112</name>
</gene>
<dbReference type="InterPro" id="IPR035466">
    <property type="entry name" value="GlmS/AgaS_SIS"/>
</dbReference>
<name>A0A0A7GGT2_GEOAI</name>
<dbReference type="CDD" id="cd05009">
    <property type="entry name" value="SIS_GlmS_GlmD_2"/>
    <property type="match status" value="1"/>
</dbReference>
<keyword evidence="9" id="KW-0315">Glutamine amidotransferase</keyword>
<dbReference type="GeneID" id="24797696"/>
<dbReference type="eggNOG" id="arCOG00057">
    <property type="taxonomic scope" value="Archaea"/>
</dbReference>
<comment type="function">
    <text evidence="10 11">Catalyzes the first step in hexosamine metabolism, converting fructose-6P into glucosamine-6P using glutamine as a nitrogen source.</text>
</comment>
<dbReference type="GO" id="GO:0006047">
    <property type="term" value="P:UDP-N-acetylglucosamine metabolic process"/>
    <property type="evidence" value="ECO:0007669"/>
    <property type="project" value="TreeGrafter"/>
</dbReference>
<keyword evidence="7 11" id="KW-0808">Transferase</keyword>
<evidence type="ECO:0000256" key="8">
    <source>
        <dbReference type="ARBA" id="ARBA00022737"/>
    </source>
</evidence>
<dbReference type="Gene3D" id="3.60.20.10">
    <property type="entry name" value="Glutamine Phosphoribosylpyrophosphate, subunit 1, domain 1"/>
    <property type="match status" value="1"/>
</dbReference>
<evidence type="ECO:0000256" key="6">
    <source>
        <dbReference type="ARBA" id="ARBA00022576"/>
    </source>
</evidence>
<dbReference type="InterPro" id="IPR046348">
    <property type="entry name" value="SIS_dom_sf"/>
</dbReference>
<dbReference type="GO" id="GO:0005737">
    <property type="term" value="C:cytoplasm"/>
    <property type="evidence" value="ECO:0007669"/>
    <property type="project" value="UniProtKB-SubCell"/>
</dbReference>
<feature type="active site" description="For Fru-6P isomerization activity" evidence="11">
    <location>
        <position position="586"/>
    </location>
</feature>
<dbReference type="InterPro" id="IPR001347">
    <property type="entry name" value="SIS_dom"/>
</dbReference>
<evidence type="ECO:0000256" key="7">
    <source>
        <dbReference type="ARBA" id="ARBA00022679"/>
    </source>
</evidence>
<feature type="domain" description="SIS" evidence="13">
    <location>
        <begin position="440"/>
        <end position="581"/>
    </location>
</feature>
<organism evidence="14 15">
    <name type="scientific">Geoglobus acetivorans</name>
    <dbReference type="NCBI Taxonomy" id="565033"/>
    <lineage>
        <taxon>Archaea</taxon>
        <taxon>Methanobacteriati</taxon>
        <taxon>Methanobacteriota</taxon>
        <taxon>Archaeoglobi</taxon>
        <taxon>Archaeoglobales</taxon>
        <taxon>Archaeoglobaceae</taxon>
        <taxon>Geoglobus</taxon>
    </lineage>
</organism>
<feature type="domain" description="Glutamine amidotransferase type-2" evidence="12">
    <location>
        <begin position="2"/>
        <end position="213"/>
    </location>
</feature>
<dbReference type="Gene3D" id="3.40.50.10490">
    <property type="entry name" value="Glucose-6-phosphate isomerase like protein, domain 1"/>
    <property type="match status" value="2"/>
</dbReference>
<protein>
    <recommendedName>
        <fullName evidence="4 11">Glutamine--fructose-6-phosphate aminotransferase [isomerizing]</fullName>
        <ecNumber evidence="3 11">2.6.1.16</ecNumber>
    </recommendedName>
    <alternativeName>
        <fullName evidence="11">D-fructose-6-phosphate amidotransferase</fullName>
    </alternativeName>
    <alternativeName>
        <fullName evidence="11">GFAT</fullName>
    </alternativeName>
    <alternativeName>
        <fullName evidence="11">Glucosamine-6-phosphate synthase</fullName>
    </alternativeName>
    <alternativeName>
        <fullName evidence="11">Hexosephosphate aminotransferase</fullName>
    </alternativeName>
    <alternativeName>
        <fullName evidence="11">L-glutamine--D-fructose-6-phosphate amidotransferase</fullName>
    </alternativeName>
</protein>
<dbReference type="Pfam" id="PF13522">
    <property type="entry name" value="GATase_6"/>
    <property type="match status" value="1"/>
</dbReference>
<dbReference type="PANTHER" id="PTHR10937">
    <property type="entry name" value="GLUCOSAMINE--FRUCTOSE-6-PHOSPHATE AMINOTRANSFERASE, ISOMERIZING"/>
    <property type="match status" value="1"/>
</dbReference>
<sequence length="591" mass="65260">MCGIVGYLGFRRADGVIISALKRLEYRGYDSWGVAVRDDNEIRVIKKVGAIGDAGSYSIAGGNLGVGHTRWATHGKPSEINAHPHTDCSGKIAVVHNGIISNFQSLKEELESRGHIFKSETDTEVIAHLIEESYQGDLKEAVGKAVERLRGSYAIVALHAEKDELVAVRYKSPLVLGAGDEEWIIASDVPAILDYTNRVVYLEDGDMVVLSRDGFEVWNNGARIERMIETIPWSIEDAEKGGYEHFMLKEIHEIPKVIEDTLFEYLSEDIEIDASFSAGISEIVFIACGTSYHASLVGRYLIEKLTGIPVRVEFASEFIYHQPPMHRALAIAITQSGETADTLEAMRIAKRLGARTLAVVNVLGSTATRIADHVLYTRAGPEISVAATKSFIAQLVVLYLIALKLSRLPGSEVNRLIDELRAMPELVRKVLELEDEIEQIASLISGYENVMYVGRGIGVPIAMEGALKMKEISYIHAEAYPAGELKHGPFALLGERTPVIASLIPDETYEIMLNNIKEVKARESVVVAVADEDDREVEKYVDFVIRVPKTEHVFAAITHSVALQLLAYHTARKRGCEIDKPRNLAKSVTVE</sequence>
<dbReference type="GO" id="GO:0097367">
    <property type="term" value="F:carbohydrate derivative binding"/>
    <property type="evidence" value="ECO:0007669"/>
    <property type="project" value="InterPro"/>
</dbReference>
<evidence type="ECO:0000259" key="12">
    <source>
        <dbReference type="PROSITE" id="PS51278"/>
    </source>
</evidence>
<proteinExistence type="inferred from homology"/>
<dbReference type="SUPFAM" id="SSF53697">
    <property type="entry name" value="SIS domain"/>
    <property type="match status" value="1"/>
</dbReference>
<reference evidence="14 15" key="1">
    <citation type="journal article" date="2015" name="Appl. Environ. Microbiol.">
        <title>The Geoglobus acetivorans genome: Fe(III) reduction, acetate utilization, autotrophic growth, and degradation of aromatic compounds in a hyperthermophilic archaeon.</title>
        <authorList>
            <person name="Mardanov A.V."/>
            <person name="Slododkina G.B."/>
            <person name="Slobodkin A.I."/>
            <person name="Beletsky A.V."/>
            <person name="Gavrilov S.N."/>
            <person name="Kublanov I.V."/>
            <person name="Bonch-Osmolovskaya E.A."/>
            <person name="Skryabin K.G."/>
            <person name="Ravin N.V."/>
        </authorList>
    </citation>
    <scope>NUCLEOTIDE SEQUENCE [LARGE SCALE GENOMIC DNA]</scope>
    <source>
        <strain evidence="14 15">SBH6</strain>
    </source>
</reference>
<dbReference type="CDD" id="cd05008">
    <property type="entry name" value="SIS_GlmS_GlmD_1"/>
    <property type="match status" value="1"/>
</dbReference>
<dbReference type="CDD" id="cd00714">
    <property type="entry name" value="GFAT"/>
    <property type="match status" value="1"/>
</dbReference>
<dbReference type="RefSeq" id="WP_048091835.1">
    <property type="nucleotide sequence ID" value="NZ_CP009552.1"/>
</dbReference>
<dbReference type="FunFam" id="3.60.20.10:FF:000006">
    <property type="entry name" value="Glutamine--fructose-6-phosphate aminotransferase [isomerizing]"/>
    <property type="match status" value="1"/>
</dbReference>
<keyword evidence="5 11" id="KW-0963">Cytoplasm</keyword>
<keyword evidence="8" id="KW-0677">Repeat</keyword>
<dbReference type="HOGENOM" id="CLU_012520_5_2_2"/>
<dbReference type="SUPFAM" id="SSF56235">
    <property type="entry name" value="N-terminal nucleophile aminohydrolases (Ntn hydrolases)"/>
    <property type="match status" value="1"/>
</dbReference>
<dbReference type="NCBIfam" id="NF001484">
    <property type="entry name" value="PRK00331.1"/>
    <property type="match status" value="1"/>
</dbReference>
<dbReference type="NCBIfam" id="TIGR01135">
    <property type="entry name" value="glmS"/>
    <property type="match status" value="1"/>
</dbReference>
<feature type="domain" description="SIS" evidence="13">
    <location>
        <begin position="272"/>
        <end position="411"/>
    </location>
</feature>
<dbReference type="GO" id="GO:0006487">
    <property type="term" value="P:protein N-linked glycosylation"/>
    <property type="evidence" value="ECO:0007669"/>
    <property type="project" value="TreeGrafter"/>
</dbReference>
<dbReference type="GO" id="GO:0005975">
    <property type="term" value="P:carbohydrate metabolic process"/>
    <property type="evidence" value="ECO:0007669"/>
    <property type="project" value="UniProtKB-UniRule"/>
</dbReference>
<evidence type="ECO:0000313" key="14">
    <source>
        <dbReference type="EMBL" id="AIY90156.1"/>
    </source>
</evidence>
<accession>A0A0A7GGT2</accession>
<dbReference type="KEGG" id="gac:GACE_1112"/>
<dbReference type="InterPro" id="IPR005855">
    <property type="entry name" value="GFAT"/>
</dbReference>
<dbReference type="InterPro" id="IPR035490">
    <property type="entry name" value="GlmS/FrlB_SIS"/>
</dbReference>
<evidence type="ECO:0000256" key="5">
    <source>
        <dbReference type="ARBA" id="ARBA00022490"/>
    </source>
</evidence>
<dbReference type="PANTHER" id="PTHR10937:SF0">
    <property type="entry name" value="GLUTAMINE--FRUCTOSE-6-PHOSPHATE TRANSAMINASE (ISOMERIZING)"/>
    <property type="match status" value="1"/>
</dbReference>
<comment type="catalytic activity">
    <reaction evidence="1 11">
        <text>D-fructose 6-phosphate + L-glutamine = D-glucosamine 6-phosphate + L-glutamate</text>
        <dbReference type="Rhea" id="RHEA:13237"/>
        <dbReference type="ChEBI" id="CHEBI:29985"/>
        <dbReference type="ChEBI" id="CHEBI:58359"/>
        <dbReference type="ChEBI" id="CHEBI:58725"/>
        <dbReference type="ChEBI" id="CHEBI:61527"/>
        <dbReference type="EC" id="2.6.1.16"/>
    </reaction>
</comment>
<dbReference type="EC" id="2.6.1.16" evidence="3 11"/>
<dbReference type="STRING" id="565033.GACE_1112"/>
<dbReference type="Pfam" id="PF01380">
    <property type="entry name" value="SIS"/>
    <property type="match status" value="2"/>
</dbReference>
<dbReference type="InterPro" id="IPR047084">
    <property type="entry name" value="GFAT_N"/>
</dbReference>
<comment type="subunit">
    <text evidence="11">Homodimer.</text>
</comment>
<comment type="subcellular location">
    <subcellularLocation>
        <location evidence="2 11">Cytoplasm</location>
    </subcellularLocation>
</comment>
<evidence type="ECO:0000256" key="10">
    <source>
        <dbReference type="ARBA" id="ARBA00055466"/>
    </source>
</evidence>